<dbReference type="CDD" id="cd06262">
    <property type="entry name" value="metallo-hydrolase-like_MBL-fold"/>
    <property type="match status" value="1"/>
</dbReference>
<sequence>MIVKRFSTGPIDTNSYLLICSSSKSSVVIDVGQGSARELSSYAEECQLILEKILLTHSHWDHIADVTYLKNRLDIPVYIHQDDETNVINPGSDGIPLFIPIQGVKVDHYLKDGEMIDVGDLRIKVIHTPGHTPGGVCFYLEKQKILFSGDTLFQGAIGRMDLPTACPPLTMIESLKKLETLPQETSVYPGHGNKTTIKQELSNIHAMEKLLHKRTL</sequence>
<dbReference type="SMART" id="SM00849">
    <property type="entry name" value="Lactamase_B"/>
    <property type="match status" value="1"/>
</dbReference>
<gene>
    <name evidence="6" type="ORF">RHAB15C_0001291</name>
</gene>
<accession>A0ABX8Z144</accession>
<keyword evidence="3 6" id="KW-0378">Hydrolase</keyword>
<keyword evidence="7" id="KW-1185">Reference proteome</keyword>
<dbReference type="Proteomes" id="UP000822862">
    <property type="component" value="Chromosome"/>
</dbReference>
<dbReference type="RefSeq" id="WP_194844638.1">
    <property type="nucleotide sequence ID" value="NZ_CP075585.1"/>
</dbReference>
<dbReference type="InterPro" id="IPR001279">
    <property type="entry name" value="Metallo-B-lactamas"/>
</dbReference>
<name>A0ABX8Z144_9BACT</name>
<reference evidence="6 7" key="2">
    <citation type="submission" date="2021-05" db="EMBL/GenBank/DDBJ databases">
        <title>Ecology and evolution of chlamydial symbionts of arthropods.</title>
        <authorList>
            <person name="Halter T."/>
            <person name="Sixt B.S."/>
            <person name="Toenshoff E.R."/>
            <person name="Koestlbacher S."/>
            <person name="Schulz F."/>
            <person name="Kostanjsek R."/>
            <person name="Collingro A."/>
            <person name="Hendrickx F."/>
            <person name="Horn M."/>
        </authorList>
    </citation>
    <scope>NUCLEOTIDE SEQUENCE [LARGE SCALE GENOMIC DNA]</scope>
    <source>
        <strain evidence="6 7">15C</strain>
    </source>
</reference>
<evidence type="ECO:0000256" key="4">
    <source>
        <dbReference type="ARBA" id="ARBA00022833"/>
    </source>
</evidence>
<keyword evidence="4" id="KW-0862">Zinc</keyword>
<evidence type="ECO:0000256" key="3">
    <source>
        <dbReference type="ARBA" id="ARBA00022801"/>
    </source>
</evidence>
<proteinExistence type="predicted"/>
<dbReference type="GO" id="GO:0016787">
    <property type="term" value="F:hydrolase activity"/>
    <property type="evidence" value="ECO:0007669"/>
    <property type="project" value="UniProtKB-KW"/>
</dbReference>
<reference evidence="6 7" key="1">
    <citation type="submission" date="2020-01" db="EMBL/GenBank/DDBJ databases">
        <authorList>
            <person name="Sixt B."/>
            <person name="Schulz F."/>
            <person name="Kostanjsek R."/>
            <person name="Koestlbacher S."/>
            <person name="Collingro A."/>
            <person name="Toenshoff E."/>
            <person name="Horn M."/>
        </authorList>
    </citation>
    <scope>NUCLEOTIDE SEQUENCE [LARGE SCALE GENOMIC DNA]</scope>
    <source>
        <strain evidence="6 7">15C</strain>
    </source>
</reference>
<organism evidence="6 7">
    <name type="scientific">Candidatus Rhabdochlamydia porcellionis</name>
    <dbReference type="NCBI Taxonomy" id="225148"/>
    <lineage>
        <taxon>Bacteria</taxon>
        <taxon>Pseudomonadati</taxon>
        <taxon>Chlamydiota</taxon>
        <taxon>Chlamydiia</taxon>
        <taxon>Parachlamydiales</taxon>
        <taxon>Candidatus Rhabdochlamydiaceae</taxon>
        <taxon>Candidatus Rhabdochlamydia</taxon>
    </lineage>
</organism>
<dbReference type="PANTHER" id="PTHR46233">
    <property type="entry name" value="HYDROXYACYLGLUTATHIONE HYDROLASE GLOC"/>
    <property type="match status" value="1"/>
</dbReference>
<dbReference type="SUPFAM" id="SSF56281">
    <property type="entry name" value="Metallo-hydrolase/oxidoreductase"/>
    <property type="match status" value="1"/>
</dbReference>
<evidence type="ECO:0000256" key="1">
    <source>
        <dbReference type="ARBA" id="ARBA00001947"/>
    </source>
</evidence>
<evidence type="ECO:0000313" key="6">
    <source>
        <dbReference type="EMBL" id="QZA59404.1"/>
    </source>
</evidence>
<dbReference type="EMBL" id="CP075585">
    <property type="protein sequence ID" value="QZA59404.1"/>
    <property type="molecule type" value="Genomic_DNA"/>
</dbReference>
<dbReference type="Pfam" id="PF00753">
    <property type="entry name" value="Lactamase_B"/>
    <property type="match status" value="1"/>
</dbReference>
<evidence type="ECO:0000259" key="5">
    <source>
        <dbReference type="SMART" id="SM00849"/>
    </source>
</evidence>
<dbReference type="InterPro" id="IPR051453">
    <property type="entry name" value="MBL_Glyoxalase_II"/>
</dbReference>
<evidence type="ECO:0000313" key="7">
    <source>
        <dbReference type="Proteomes" id="UP000822862"/>
    </source>
</evidence>
<dbReference type="PANTHER" id="PTHR46233:SF3">
    <property type="entry name" value="HYDROXYACYLGLUTATHIONE HYDROLASE GLOC"/>
    <property type="match status" value="1"/>
</dbReference>
<feature type="domain" description="Metallo-beta-lactamase" evidence="5">
    <location>
        <begin position="12"/>
        <end position="191"/>
    </location>
</feature>
<protein>
    <recommendedName>
        <fullName evidence="5">Metallo-beta-lactamase domain-containing protein</fullName>
    </recommendedName>
</protein>
<keyword evidence="2" id="KW-0479">Metal-binding</keyword>
<comment type="cofactor">
    <cofactor evidence="1">
        <name>Zn(2+)</name>
        <dbReference type="ChEBI" id="CHEBI:29105"/>
    </cofactor>
</comment>
<evidence type="ECO:0000256" key="2">
    <source>
        <dbReference type="ARBA" id="ARBA00022723"/>
    </source>
</evidence>
<dbReference type="InterPro" id="IPR036866">
    <property type="entry name" value="RibonucZ/Hydroxyglut_hydro"/>
</dbReference>
<dbReference type="Gene3D" id="3.60.15.10">
    <property type="entry name" value="Ribonuclease Z/Hydroxyacylglutathione hydrolase-like"/>
    <property type="match status" value="1"/>
</dbReference>